<evidence type="ECO:0000313" key="4">
    <source>
        <dbReference type="Proteomes" id="UP000185746"/>
    </source>
</evidence>
<sequence length="428" mass="49125">MKKIIFVLVYAIAALSIFAYEKNVENEQLSYLLSGQYAKKMTEASQKLEELDTAVKKTLLFNESEGFDDARKDIWRLSSDVKNAVGSLPLDRGFSNSWMNYLGRLGNYAKESERVNDKEEYHKVMSQASVNLREMADEWQLATANLIRGDVSVESWSNQLDSIDSEHDWDGMRETVKQYTESDFPLTTSESDSLKKKELQALTDKKVTREEAIEQFKFLFPEVSNSSIVVENSKPGAPYPFYHIRFAEDSSIGYIDITEKGGHVLSFLSERPFGNEVQSYEFIEGKAEQFLSSSGYGDTVLEEARENHTSWHFVFVRVEPEYDAKVFSDVIHLKVAKDTGGIIGLNAMEYIQKENLKPQEIVKLNWNEFFRSNVMVVKEELAYVENDRLDQRLAYYLTVTMEVDDQIDTYVVVVDTETAEVIKTEKQP</sequence>
<dbReference type="InterPro" id="IPR014239">
    <property type="entry name" value="YpeB_PepSY1-2"/>
</dbReference>
<dbReference type="GO" id="GO:0009847">
    <property type="term" value="P:spore germination"/>
    <property type="evidence" value="ECO:0007669"/>
    <property type="project" value="InterPro"/>
</dbReference>
<proteinExistence type="predicted"/>
<feature type="domain" description="Sporulation protein YpeB PepSY1 and PepSY2" evidence="1">
    <location>
        <begin position="169"/>
        <end position="354"/>
    </location>
</feature>
<protein>
    <submittedName>
        <fullName evidence="3">Uncharacterized protein</fullName>
    </submittedName>
</protein>
<dbReference type="RefSeq" id="WP_075528225.1">
    <property type="nucleotide sequence ID" value="NZ_CP017560.1"/>
</dbReference>
<dbReference type="InterPro" id="IPR048402">
    <property type="entry name" value="YpeB_N"/>
</dbReference>
<dbReference type="Pfam" id="PF20769">
    <property type="entry name" value="YPEB_N"/>
    <property type="match status" value="1"/>
</dbReference>
<gene>
    <name evidence="3" type="ORF">BI350_11400</name>
</gene>
<evidence type="ECO:0000259" key="2">
    <source>
        <dbReference type="Pfam" id="PF20769"/>
    </source>
</evidence>
<dbReference type="AlphaFoldDB" id="A0A1D8JHC4"/>
<feature type="domain" description="Sporulation protein YpeB N-terminal" evidence="2">
    <location>
        <begin position="26"/>
        <end position="119"/>
    </location>
</feature>
<name>A0A1D8JHC4_9BACL</name>
<evidence type="ECO:0000313" key="3">
    <source>
        <dbReference type="EMBL" id="AOV08083.1"/>
    </source>
</evidence>
<evidence type="ECO:0000259" key="1">
    <source>
        <dbReference type="Pfam" id="PF14620"/>
    </source>
</evidence>
<keyword evidence="4" id="KW-1185">Reference proteome</keyword>
<dbReference type="KEGG" id="surl:BI350_11400"/>
<dbReference type="Proteomes" id="UP000185746">
    <property type="component" value="Chromosome"/>
</dbReference>
<accession>A0A1D8JHC4</accession>
<dbReference type="EMBL" id="CP017560">
    <property type="protein sequence ID" value="AOV08083.1"/>
    <property type="molecule type" value="Genomic_DNA"/>
</dbReference>
<dbReference type="Pfam" id="PF14620">
    <property type="entry name" value="YPEB_PepSY1-2"/>
    <property type="match status" value="1"/>
</dbReference>
<organism evidence="3 4">
    <name type="scientific">Sporosarcina ureilytica</name>
    <dbReference type="NCBI Taxonomy" id="298596"/>
    <lineage>
        <taxon>Bacteria</taxon>
        <taxon>Bacillati</taxon>
        <taxon>Bacillota</taxon>
        <taxon>Bacilli</taxon>
        <taxon>Bacillales</taxon>
        <taxon>Caryophanaceae</taxon>
        <taxon>Sporosarcina</taxon>
    </lineage>
</organism>
<reference evidence="3 4" key="1">
    <citation type="submission" date="2016-09" db="EMBL/GenBank/DDBJ databases">
        <title>Complete genome sequence of the Lysinibacillus sphaericus LMG 22257, a specie of Bacillus with ureolytic activity that can effectively biodeposit calcium carbonate.</title>
        <authorList>
            <person name="Yan W."/>
        </authorList>
    </citation>
    <scope>NUCLEOTIDE SEQUENCE [LARGE SCALE GENOMIC DNA]</scope>
    <source>
        <strain evidence="3 4">LMG 22257</strain>
    </source>
</reference>